<evidence type="ECO:0000313" key="4">
    <source>
        <dbReference type="EMBL" id="RHY65272.1"/>
    </source>
</evidence>
<comment type="caution">
    <text evidence="3">The sequence shown here is derived from an EMBL/GenBank/DDBJ whole genome shotgun (WGS) entry which is preliminary data.</text>
</comment>
<dbReference type="EMBL" id="QUTC01012397">
    <property type="protein sequence ID" value="RHY36843.1"/>
    <property type="molecule type" value="Genomic_DNA"/>
</dbReference>
<dbReference type="EMBL" id="QUTA01005684">
    <property type="protein sequence ID" value="RHY14555.1"/>
    <property type="molecule type" value="Genomic_DNA"/>
</dbReference>
<evidence type="ECO:0000313" key="14">
    <source>
        <dbReference type="Proteomes" id="UP000286510"/>
    </source>
</evidence>
<evidence type="ECO:0000313" key="9">
    <source>
        <dbReference type="Proteomes" id="UP000265716"/>
    </source>
</evidence>
<sequence length="92" mass="10175">MAALVVHWLQTLRESVVPEASVASDVLVVDALTAVHYNVFMYVMSFLREVLAHAPPFVFARCLLGYTATQTPTPKIDAMERLLAHFLTTGTL</sequence>
<name>A0A397BZI7_APHAT</name>
<reference evidence="7 12" key="1">
    <citation type="journal article" date="2018" name="J. Invertebr. Pathol.">
        <title>New genotyping method for the causative agent of crayfish plague (Aphanomyces astaci) based on whole genome data.</title>
        <authorList>
            <person name="Minardi D."/>
            <person name="Studholme D.J."/>
            <person name="van der Giezen M."/>
            <person name="Pretto T."/>
            <person name="Oidtmann B."/>
        </authorList>
    </citation>
    <scope>NUCLEOTIDE SEQUENCE [LARGE SCALE GENOMIC DNA]</scope>
    <source>
        <strain evidence="7 12">KB13</strain>
    </source>
</reference>
<evidence type="ECO:0000313" key="12">
    <source>
        <dbReference type="Proteomes" id="UP000275652"/>
    </source>
</evidence>
<dbReference type="Proteomes" id="UP000266643">
    <property type="component" value="Unassembled WGS sequence"/>
</dbReference>
<dbReference type="Proteomes" id="UP000275652">
    <property type="component" value="Unassembled WGS sequence"/>
</dbReference>
<proteinExistence type="predicted"/>
<evidence type="ECO:0000313" key="7">
    <source>
        <dbReference type="EMBL" id="RLO12693.1"/>
    </source>
</evidence>
<evidence type="ECO:0000313" key="13">
    <source>
        <dbReference type="Proteomes" id="UP000283543"/>
    </source>
</evidence>
<evidence type="ECO:0000313" key="8">
    <source>
        <dbReference type="Proteomes" id="UP000265427"/>
    </source>
</evidence>
<dbReference type="Proteomes" id="UP000286510">
    <property type="component" value="Unassembled WGS sequence"/>
</dbReference>
<dbReference type="Proteomes" id="UP000265427">
    <property type="component" value="Unassembled WGS sequence"/>
</dbReference>
<evidence type="ECO:0000313" key="10">
    <source>
        <dbReference type="Proteomes" id="UP000266239"/>
    </source>
</evidence>
<evidence type="ECO:0000313" key="6">
    <source>
        <dbReference type="EMBL" id="RHZ02794.1"/>
    </source>
</evidence>
<dbReference type="EMBL" id="QUSZ01007617">
    <property type="protein sequence ID" value="RHY02053.1"/>
    <property type="molecule type" value="Genomic_DNA"/>
</dbReference>
<evidence type="ECO:0000313" key="2">
    <source>
        <dbReference type="EMBL" id="RHY14555.1"/>
    </source>
</evidence>
<dbReference type="Proteomes" id="UP000283543">
    <property type="component" value="Unassembled WGS sequence"/>
</dbReference>
<gene>
    <name evidence="2" type="ORF">DYB25_011627</name>
    <name evidence="6" type="ORF">DYB26_014210</name>
    <name evidence="7" type="ORF">DYB28_006718</name>
    <name evidence="5" type="ORF">DYB30_008539</name>
    <name evidence="4" type="ORF">DYB34_006705</name>
    <name evidence="1" type="ORF">DYB36_014176</name>
    <name evidence="3" type="ORF">DYB38_007779</name>
</gene>
<protein>
    <recommendedName>
        <fullName evidence="15">Rho-GAP domain-containing protein</fullName>
    </recommendedName>
</protein>
<dbReference type="Proteomes" id="UP000266239">
    <property type="component" value="Unassembled WGS sequence"/>
</dbReference>
<dbReference type="VEuPathDB" id="FungiDB:H257_05210"/>
<dbReference type="Proteomes" id="UP000265716">
    <property type="component" value="Unassembled WGS sequence"/>
</dbReference>
<dbReference type="EMBL" id="QUTF01018165">
    <property type="protein sequence ID" value="RHZ02794.1"/>
    <property type="molecule type" value="Genomic_DNA"/>
</dbReference>
<accession>A0A397BZI7</accession>
<organism evidence="3 9">
    <name type="scientific">Aphanomyces astaci</name>
    <name type="common">Crayfish plague agent</name>
    <dbReference type="NCBI Taxonomy" id="112090"/>
    <lineage>
        <taxon>Eukaryota</taxon>
        <taxon>Sar</taxon>
        <taxon>Stramenopiles</taxon>
        <taxon>Oomycota</taxon>
        <taxon>Saprolegniomycetes</taxon>
        <taxon>Saprolegniales</taxon>
        <taxon>Verrucalvaceae</taxon>
        <taxon>Aphanomyces</taxon>
    </lineage>
</organism>
<dbReference type="EMBL" id="QUTB01003926">
    <property type="protein sequence ID" value="RHY65272.1"/>
    <property type="molecule type" value="Genomic_DNA"/>
</dbReference>
<evidence type="ECO:0000313" key="1">
    <source>
        <dbReference type="EMBL" id="RHY02053.1"/>
    </source>
</evidence>
<evidence type="ECO:0000313" key="5">
    <source>
        <dbReference type="EMBL" id="RHY71241.1"/>
    </source>
</evidence>
<dbReference type="AlphaFoldDB" id="A0A397BZI7"/>
<dbReference type="EMBL" id="QUTD01003806">
    <property type="protein sequence ID" value="RHY71241.1"/>
    <property type="molecule type" value="Genomic_DNA"/>
</dbReference>
<evidence type="ECO:0000313" key="11">
    <source>
        <dbReference type="Proteomes" id="UP000266643"/>
    </source>
</evidence>
<dbReference type="EMBL" id="QUTI01012588">
    <property type="protein sequence ID" value="RLO12693.1"/>
    <property type="molecule type" value="Genomic_DNA"/>
</dbReference>
<evidence type="ECO:0008006" key="15">
    <source>
        <dbReference type="Google" id="ProtNLM"/>
    </source>
</evidence>
<evidence type="ECO:0000313" key="3">
    <source>
        <dbReference type="EMBL" id="RHY36843.1"/>
    </source>
</evidence>
<reference evidence="8 9" key="2">
    <citation type="submission" date="2018-08" db="EMBL/GenBank/DDBJ databases">
        <title>Aphanomyces genome sequencing and annotation.</title>
        <authorList>
            <person name="Minardi D."/>
            <person name="Oidtmann B."/>
            <person name="Van Der Giezen M."/>
            <person name="Studholme D.J."/>
        </authorList>
    </citation>
    <scope>NUCLEOTIDE SEQUENCE [LARGE SCALE GENOMIC DNA]</scope>
    <source>
        <strain evidence="5 11">D2</strain>
        <strain evidence="6 14">FDL457</strain>
        <strain evidence="1 8">Kv</strain>
        <strain evidence="3 9">SA</strain>
        <strain evidence="4 13">Si</strain>
        <strain evidence="2 10">Yx</strain>
    </source>
</reference>